<gene>
    <name evidence="1" type="ORF">BLNAU_8728</name>
</gene>
<name>A0ABQ9XY21_9EUKA</name>
<evidence type="ECO:0000313" key="1">
    <source>
        <dbReference type="EMBL" id="KAK2956361.1"/>
    </source>
</evidence>
<reference evidence="1 2" key="1">
    <citation type="journal article" date="2022" name="bioRxiv">
        <title>Genomics of Preaxostyla Flagellates Illuminates Evolutionary Transitions and the Path Towards Mitochondrial Loss.</title>
        <authorList>
            <person name="Novak L.V.F."/>
            <person name="Treitli S.C."/>
            <person name="Pyrih J."/>
            <person name="Halakuc P."/>
            <person name="Pipaliya S.V."/>
            <person name="Vacek V."/>
            <person name="Brzon O."/>
            <person name="Soukal P."/>
            <person name="Eme L."/>
            <person name="Dacks J.B."/>
            <person name="Karnkowska A."/>
            <person name="Elias M."/>
            <person name="Hampl V."/>
        </authorList>
    </citation>
    <scope>NUCLEOTIDE SEQUENCE [LARGE SCALE GENOMIC DNA]</scope>
    <source>
        <strain evidence="1">NAU3</strain>
        <tissue evidence="1">Gut</tissue>
    </source>
</reference>
<dbReference type="EMBL" id="JARBJD010000057">
    <property type="protein sequence ID" value="KAK2956361.1"/>
    <property type="molecule type" value="Genomic_DNA"/>
</dbReference>
<comment type="caution">
    <text evidence="1">The sequence shown here is derived from an EMBL/GenBank/DDBJ whole genome shotgun (WGS) entry which is preliminary data.</text>
</comment>
<dbReference type="Proteomes" id="UP001281761">
    <property type="component" value="Unassembled WGS sequence"/>
</dbReference>
<organism evidence="1 2">
    <name type="scientific">Blattamonas nauphoetae</name>
    <dbReference type="NCBI Taxonomy" id="2049346"/>
    <lineage>
        <taxon>Eukaryota</taxon>
        <taxon>Metamonada</taxon>
        <taxon>Preaxostyla</taxon>
        <taxon>Oxymonadida</taxon>
        <taxon>Blattamonas</taxon>
    </lineage>
</organism>
<proteinExistence type="predicted"/>
<sequence>MLYFFALLSASNFQTPNDLGEPPSQIFSEKINFHANTATLHISYAMKGQIVKGNKLIFTFTPETDTNDGDVVVKCTVPDLSTKDFDSIDVPLTNIGEPGHFQWDVPYTLSKYQNDQIEHVNVPKGFTIATPPPLAVKCVGNDFVSYNLSVSIEAAQAETVDTSVHFKDEVTGSERTCVFTIPAGETSSDLHFKT</sequence>
<evidence type="ECO:0000313" key="2">
    <source>
        <dbReference type="Proteomes" id="UP001281761"/>
    </source>
</evidence>
<keyword evidence="2" id="KW-1185">Reference proteome</keyword>
<accession>A0ABQ9XY21</accession>
<protein>
    <submittedName>
        <fullName evidence="1">Uncharacterized protein</fullName>
    </submittedName>
</protein>